<name>A0A2B4T1C5_STYPI</name>
<dbReference type="Pfam" id="PF00090">
    <property type="entry name" value="TSP_1"/>
    <property type="match status" value="8"/>
</dbReference>
<dbReference type="PROSITE" id="PS50234">
    <property type="entry name" value="VWFA"/>
    <property type="match status" value="4"/>
</dbReference>
<dbReference type="SUPFAM" id="SSF53300">
    <property type="entry name" value="vWA-like"/>
    <property type="match status" value="4"/>
</dbReference>
<feature type="transmembrane region" description="Helical" evidence="5">
    <location>
        <begin position="832"/>
        <end position="854"/>
    </location>
</feature>
<dbReference type="Proteomes" id="UP000225706">
    <property type="component" value="Unassembled WGS sequence"/>
</dbReference>
<dbReference type="InterPro" id="IPR036383">
    <property type="entry name" value="TSP1_rpt_sf"/>
</dbReference>
<feature type="domain" description="VWFA" evidence="6">
    <location>
        <begin position="1"/>
        <end position="161"/>
    </location>
</feature>
<dbReference type="Pfam" id="PF00092">
    <property type="entry name" value="VWA"/>
    <property type="match status" value="4"/>
</dbReference>
<evidence type="ECO:0000313" key="9">
    <source>
        <dbReference type="Proteomes" id="UP000225706"/>
    </source>
</evidence>
<dbReference type="GO" id="GO:0090729">
    <property type="term" value="F:toxin activity"/>
    <property type="evidence" value="ECO:0007669"/>
    <property type="project" value="UniProtKB-KW"/>
</dbReference>
<evidence type="ECO:0000256" key="1">
    <source>
        <dbReference type="ARBA" id="ARBA00022656"/>
    </source>
</evidence>
<feature type="transmembrane region" description="Helical" evidence="5">
    <location>
        <begin position="800"/>
        <end position="820"/>
    </location>
</feature>
<comment type="caution">
    <text evidence="8">The sequence shown here is derived from an EMBL/GenBank/DDBJ whole genome shotgun (WGS) entry which is preliminary data.</text>
</comment>
<gene>
    <name evidence="8" type="primary">HMCN1</name>
    <name evidence="8" type="ORF">AWC38_SpisGene549</name>
</gene>
<dbReference type="Gene3D" id="3.40.50.410">
    <property type="entry name" value="von Willebrand factor, type A domain"/>
    <property type="match status" value="4"/>
</dbReference>
<dbReference type="InterPro" id="IPR002035">
    <property type="entry name" value="VWF_A"/>
</dbReference>
<feature type="compositionally biased region" description="Basic and acidic residues" evidence="4">
    <location>
        <begin position="1365"/>
        <end position="1376"/>
    </location>
</feature>
<dbReference type="SUPFAM" id="SSF82895">
    <property type="entry name" value="TSP-1 type 1 repeat"/>
    <property type="match status" value="8"/>
</dbReference>
<dbReference type="Gene3D" id="2.20.100.10">
    <property type="entry name" value="Thrombospondin type-1 (TSP1) repeat"/>
    <property type="match status" value="8"/>
</dbReference>
<dbReference type="PANTHER" id="PTHR24020">
    <property type="entry name" value="COLLAGEN ALPHA"/>
    <property type="match status" value="1"/>
</dbReference>
<keyword evidence="5" id="KW-0472">Membrane</keyword>
<dbReference type="PROSITE" id="PS51670">
    <property type="entry name" value="SHKT"/>
    <property type="match status" value="1"/>
</dbReference>
<dbReference type="CDD" id="cd01450">
    <property type="entry name" value="vWFA_subfamily_ECM"/>
    <property type="match status" value="4"/>
</dbReference>
<feature type="domain" description="VWFA" evidence="6">
    <location>
        <begin position="1398"/>
        <end position="1576"/>
    </location>
</feature>
<reference evidence="9" key="1">
    <citation type="journal article" date="2017" name="bioRxiv">
        <title>Comparative analysis of the genomes of Stylophora pistillata and Acropora digitifera provides evidence for extensive differences between species of corals.</title>
        <authorList>
            <person name="Voolstra C.R."/>
            <person name="Li Y."/>
            <person name="Liew Y.J."/>
            <person name="Baumgarten S."/>
            <person name="Zoccola D."/>
            <person name="Flot J.-F."/>
            <person name="Tambutte S."/>
            <person name="Allemand D."/>
            <person name="Aranda M."/>
        </authorList>
    </citation>
    <scope>NUCLEOTIDE SEQUENCE [LARGE SCALE GENOMIC DNA]</scope>
</reference>
<keyword evidence="9" id="KW-1185">Reference proteome</keyword>
<evidence type="ECO:0000256" key="5">
    <source>
        <dbReference type="SAM" id="Phobius"/>
    </source>
</evidence>
<feature type="domain" description="VWFA" evidence="6">
    <location>
        <begin position="363"/>
        <end position="542"/>
    </location>
</feature>
<comment type="caution">
    <text evidence="3">Lacks conserved residue(s) required for the propagation of feature annotation.</text>
</comment>
<evidence type="ECO:0000313" key="8">
    <source>
        <dbReference type="EMBL" id="PFX34588.1"/>
    </source>
</evidence>
<evidence type="ECO:0000259" key="6">
    <source>
        <dbReference type="PROSITE" id="PS50234"/>
    </source>
</evidence>
<feature type="transmembrane region" description="Helical" evidence="5">
    <location>
        <begin position="678"/>
        <end position="706"/>
    </location>
</feature>
<dbReference type="SMART" id="SM00209">
    <property type="entry name" value="TSP1"/>
    <property type="match status" value="8"/>
</dbReference>
<feature type="transmembrane region" description="Helical" evidence="5">
    <location>
        <begin position="644"/>
        <end position="672"/>
    </location>
</feature>
<feature type="compositionally biased region" description="Pro residues" evidence="4">
    <location>
        <begin position="1382"/>
        <end position="1391"/>
    </location>
</feature>
<organism evidence="8 9">
    <name type="scientific">Stylophora pistillata</name>
    <name type="common">Smooth cauliflower coral</name>
    <dbReference type="NCBI Taxonomy" id="50429"/>
    <lineage>
        <taxon>Eukaryota</taxon>
        <taxon>Metazoa</taxon>
        <taxon>Cnidaria</taxon>
        <taxon>Anthozoa</taxon>
        <taxon>Hexacorallia</taxon>
        <taxon>Scleractinia</taxon>
        <taxon>Astrocoeniina</taxon>
        <taxon>Pocilloporidae</taxon>
        <taxon>Stylophora</taxon>
    </lineage>
</organism>
<dbReference type="InterPro" id="IPR003582">
    <property type="entry name" value="ShKT_dom"/>
</dbReference>
<dbReference type="PROSITE" id="PS50092">
    <property type="entry name" value="TSP1"/>
    <property type="match status" value="8"/>
</dbReference>
<protein>
    <submittedName>
        <fullName evidence="8">Hemicentin-1</fullName>
    </submittedName>
</protein>
<dbReference type="FunFam" id="2.20.100.10:FF:000001">
    <property type="entry name" value="semaphorin-5A isoform X1"/>
    <property type="match status" value="6"/>
</dbReference>
<dbReference type="InterPro" id="IPR036465">
    <property type="entry name" value="vWFA_dom_sf"/>
</dbReference>
<feature type="region of interest" description="Disordered" evidence="4">
    <location>
        <begin position="1352"/>
        <end position="1392"/>
    </location>
</feature>
<dbReference type="OrthoDB" id="5985519at2759"/>
<evidence type="ECO:0000256" key="2">
    <source>
        <dbReference type="ARBA" id="ARBA00023157"/>
    </source>
</evidence>
<keyword evidence="1" id="KW-0800">Toxin</keyword>
<dbReference type="EMBL" id="LSMT01000003">
    <property type="protein sequence ID" value="PFX34588.1"/>
    <property type="molecule type" value="Genomic_DNA"/>
</dbReference>
<feature type="domain" description="VWFA" evidence="6">
    <location>
        <begin position="1019"/>
        <end position="1198"/>
    </location>
</feature>
<evidence type="ECO:0000259" key="7">
    <source>
        <dbReference type="PROSITE" id="PS51670"/>
    </source>
</evidence>
<keyword evidence="2" id="KW-1015">Disulfide bond</keyword>
<proteinExistence type="predicted"/>
<dbReference type="InterPro" id="IPR000884">
    <property type="entry name" value="TSP1_rpt"/>
</dbReference>
<keyword evidence="5" id="KW-1133">Transmembrane helix</keyword>
<keyword evidence="5" id="KW-0812">Transmembrane</keyword>
<feature type="domain" description="ShKT" evidence="7">
    <location>
        <begin position="1690"/>
        <end position="1735"/>
    </location>
</feature>
<dbReference type="PANTHER" id="PTHR24020:SF20">
    <property type="entry name" value="PH DOMAIN-CONTAINING PROTEIN"/>
    <property type="match status" value="1"/>
</dbReference>
<sequence>MLDSVMALINQYDVGKDKTHFSIVTYAKDAKVRVSFDDPKYQSKAALRALIEEMKKKDKLGNPTRTDNALKVVGEQVFNEKNGDRPESPNVMIIFTDGGTHKSSKPYSTVLPTLEKKGVQRVAVGIGKSIKQAELETIAGDKDRVVNAKNFDDLNNQLDNIREATCNIDGGYTEWSKWSACSATCGGGVRHHSRTCTNPSPKNNGKTCIEQNLGPAKESEKCNTKPCPTPGGYTKWTSWGKCSVTCGGGVQVRTRTCTNPPPAGGGPTCIDQKLGGAKETKRCNTQPCGEDGNWSPWGSPGLCDKTCGGGTQTRKRTCNNPPPSGDGKDCAGSMTKKEPCNTQPCPTQKPEPPPPRPCKEHLDVGVIVDSSNSIKIGDYSKARNYLVRLAQRLEISEAGTHMAILLYSWEAHLWHKFTDPQNINALTLKARKLPHIRGGTRTDRALELAAEEFFGWDNSGDRPDKPNVLLVLTDGNTNEGSKPFSQVIPPLNDANVRRIALGIGNGIDNSELRQIASSNNDVLKVYDYSQLIPKLEPIMSMACGNQYPGNCGNWGSFGGCSKNCGGGMQVRTRSCPVNNLHLRKQKKHCADNLCPGQIAAIVAAAAAAATAAAVVIVIVAAAAAVVVVVAAATAAPATAAAATAAAPATAAAAAVVIVTVAAAVLVAVAAATATPATAAAAAVVVVAAAAATAAAAAAVVVVVAAAPAATAAAVTKQGIAQLELLQETAGRPLTFQPVEPCVTSAGRFLCGTLVRRAADDATTCARKAVADAAEAAAVVAAVAEEEAKYARKAVDFATEAAVVMVVAAAMEAAVMVAAAMEAAVMVAAAMEAAATVLVAAAMEAVATVQVAAAMEAAVMVAAAMEAAATVLVAAAMEAVATVQVAAATVLVDSVSASDVDEKLAMSHGNYIVLYNPYYFNAIVQFQNASQQEEFSGDGKHIVESLIHITNKRLAVRYNGNYSMCVDRYERPKLRAPFNHLEAMPVIGKVIPVLWLIVLAAANLVFTQAASSDCENPPLDISIVIDQTKSVGAQNYDDMLDSVMALISKYDVGEEKTHFSIVTYAGEAEVRVSFDDPKYHSKVALNQLIEEMKDKDKLGSPTRTDKALKLVGEEVFNEKNGDRPESPNVMIIFTDGGTHKTSEPYSTVLPTLEKERVQRVAVGIGKDIKQKELTTIAGDEKRVVNAKNFEDLNNQLDNIREATCNIDGGYTEWSEWSECTATCGGGTRYHSRTCTNPSPKNRGKTCEEQDLGPAKESEECNTQECPVPGGYTDWSEWGECSVTCGGGVQTRKRTCTNPPPSGVGPTCVEQNLGPAEEQKKCNPHDCGEDGNWSPWGSPGPCDKTCGGGTQMRKRTCTNPPPSGDGEDCKGSSTKKEPCNTQPCPTPEPPPPRPCKEHLDVGVIVDSSNSIKTGDYSIARDYLVRLAQRLEISEAGTHMAILLYSWEAHLWHSFTEPQHIAALTHKAKTLPHIRGGTRTDRALELAAEKFFGWDNSGDRPDKPNVLLVLTDGDTNEGSKPFSQVIPPLNDAGVRRIAVGIGSGIDISELRQIASSHDDVLQVYGYQQLIPKLEFIMTMACGGQHPGDCGSWGSFGSCSKTCGGGAQVRTRSCPPNSLHLRKQRKHCNTNLCPGKEPCVDKEGDCAVRAAAGGCWKNNTVPYTPYKTIYVGRKFHMWETCPKSCRRCNVDTSCQDDDPYICPWWSVAVKNWKKCGYSWKQGFPTYTLTDLCKKSCGKCSGGGGGGEEEECQDSDASYCWSKSNASGAVEFAAEVVEVVVATALAGDVDKTWHQD</sequence>
<dbReference type="SMART" id="SM00327">
    <property type="entry name" value="VWA"/>
    <property type="match status" value="4"/>
</dbReference>
<feature type="transmembrane region" description="Helical" evidence="5">
    <location>
        <begin position="599"/>
        <end position="632"/>
    </location>
</feature>
<evidence type="ECO:0000256" key="4">
    <source>
        <dbReference type="SAM" id="MobiDB-lite"/>
    </source>
</evidence>
<evidence type="ECO:0000256" key="3">
    <source>
        <dbReference type="PROSITE-ProRule" id="PRU01005"/>
    </source>
</evidence>
<accession>A0A2B4T1C5</accession>
<dbReference type="InterPro" id="IPR050525">
    <property type="entry name" value="ECM_Assembly_Org"/>
</dbReference>